<comment type="caution">
    <text evidence="1">The sequence shown here is derived from an EMBL/GenBank/DDBJ whole genome shotgun (WGS) entry which is preliminary data.</text>
</comment>
<evidence type="ECO:0000313" key="2">
    <source>
        <dbReference type="Proteomes" id="UP001165297"/>
    </source>
</evidence>
<name>A0ABS8AJU6_9BACT</name>
<dbReference type="EMBL" id="JAJADQ010000023">
    <property type="protein sequence ID" value="MCB2380551.1"/>
    <property type="molecule type" value="Genomic_DNA"/>
</dbReference>
<reference evidence="1" key="1">
    <citation type="submission" date="2021-10" db="EMBL/GenBank/DDBJ databases">
        <authorList>
            <person name="Dean J.D."/>
            <person name="Kim M.K."/>
            <person name="Newey C.N."/>
            <person name="Stoker T.S."/>
            <person name="Thompson D.W."/>
            <person name="Grose J.H."/>
        </authorList>
    </citation>
    <scope>NUCLEOTIDE SEQUENCE</scope>
    <source>
        <strain evidence="1">BT635</strain>
    </source>
</reference>
<accession>A0ABS8AJU6</accession>
<gene>
    <name evidence="1" type="ORF">LGH70_23355</name>
</gene>
<evidence type="ECO:0000313" key="1">
    <source>
        <dbReference type="EMBL" id="MCB2380551.1"/>
    </source>
</evidence>
<dbReference type="RefSeq" id="WP_226190901.1">
    <property type="nucleotide sequence ID" value="NZ_JAJADQ010000023.1"/>
</dbReference>
<organism evidence="1 2">
    <name type="scientific">Hymenobacter nitidus</name>
    <dbReference type="NCBI Taxonomy" id="2880929"/>
    <lineage>
        <taxon>Bacteria</taxon>
        <taxon>Pseudomonadati</taxon>
        <taxon>Bacteroidota</taxon>
        <taxon>Cytophagia</taxon>
        <taxon>Cytophagales</taxon>
        <taxon>Hymenobacteraceae</taxon>
        <taxon>Hymenobacter</taxon>
    </lineage>
</organism>
<proteinExistence type="predicted"/>
<keyword evidence="2" id="KW-1185">Reference proteome</keyword>
<dbReference type="Proteomes" id="UP001165297">
    <property type="component" value="Unassembled WGS sequence"/>
</dbReference>
<protein>
    <submittedName>
        <fullName evidence="1">Uncharacterized protein</fullName>
    </submittedName>
</protein>
<sequence length="93" mass="10772">MKPSNRTKLYKYTNWCSREKKRAFRDWSGVQRREQNKNSKVLEASDLRAFYKLYIIDNQWLINIIVELMYCFELGNATASETGAAEDAGRGGG</sequence>